<accession>A0A0B0H836</accession>
<evidence type="ECO:0000313" key="4">
    <source>
        <dbReference type="EMBL" id="KHF24802.1"/>
    </source>
</evidence>
<organism evidence="4 5">
    <name type="scientific">Solemya velum gill symbiont</name>
    <dbReference type="NCBI Taxonomy" id="2340"/>
    <lineage>
        <taxon>Bacteria</taxon>
        <taxon>Pseudomonadati</taxon>
        <taxon>Pseudomonadota</taxon>
        <taxon>Gammaproteobacteria</taxon>
        <taxon>sulfur-oxidizing symbionts</taxon>
    </lineage>
</organism>
<evidence type="ECO:0008006" key="6">
    <source>
        <dbReference type="Google" id="ProtNLM"/>
    </source>
</evidence>
<protein>
    <recommendedName>
        <fullName evidence="6">Hemerythrin</fullName>
    </recommendedName>
</protein>
<evidence type="ECO:0000256" key="1">
    <source>
        <dbReference type="ARBA" id="ARBA00010587"/>
    </source>
</evidence>
<dbReference type="AlphaFoldDB" id="A0A0B0H836"/>
<comment type="similarity">
    <text evidence="1">Belongs to the hemerythrin family.</text>
</comment>
<dbReference type="Proteomes" id="UP000030856">
    <property type="component" value="Unassembled WGS sequence"/>
</dbReference>
<dbReference type="InterPro" id="IPR035938">
    <property type="entry name" value="Hemerythrin-like_sf"/>
</dbReference>
<comment type="caution">
    <text evidence="4">The sequence shown here is derived from an EMBL/GenBank/DDBJ whole genome shotgun (WGS) entry which is preliminary data.</text>
</comment>
<dbReference type="GO" id="GO:0046872">
    <property type="term" value="F:metal ion binding"/>
    <property type="evidence" value="ECO:0007669"/>
    <property type="project" value="UniProtKB-KW"/>
</dbReference>
<proteinExistence type="inferred from homology"/>
<dbReference type="Gene3D" id="1.20.120.50">
    <property type="entry name" value="Hemerythrin-like"/>
    <property type="match status" value="1"/>
</dbReference>
<evidence type="ECO:0000256" key="2">
    <source>
        <dbReference type="ARBA" id="ARBA00022723"/>
    </source>
</evidence>
<keyword evidence="2" id="KW-0479">Metal-binding</keyword>
<dbReference type="SUPFAM" id="SSF47188">
    <property type="entry name" value="Hemerythrin-like"/>
    <property type="match status" value="1"/>
</dbReference>
<keyword evidence="5" id="KW-1185">Reference proteome</keyword>
<reference evidence="4 5" key="1">
    <citation type="journal article" date="2014" name="BMC Genomics">
        <title>The genome of the intracellular bacterium of the coastal bivalve, Solemya velum: a blueprint for thriving in and out of symbiosis.</title>
        <authorList>
            <person name="Dmytrenko O."/>
            <person name="Russell S.L."/>
            <person name="Loo W.T."/>
            <person name="Fontanez K.M."/>
            <person name="Liao L."/>
            <person name="Roeselers G."/>
            <person name="Sharma R."/>
            <person name="Stewart F.J."/>
            <person name="Newton I.L."/>
            <person name="Woyke T."/>
            <person name="Wu D."/>
            <person name="Lang J.M."/>
            <person name="Eisen J.A."/>
            <person name="Cavanaugh C.M."/>
        </authorList>
    </citation>
    <scope>NUCLEOTIDE SEQUENCE [LARGE SCALE GENOMIC DNA]</scope>
    <source>
        <strain evidence="4 5">WH</strain>
    </source>
</reference>
<evidence type="ECO:0000256" key="3">
    <source>
        <dbReference type="ARBA" id="ARBA00023004"/>
    </source>
</evidence>
<sequence>MTGEKYKLPQLVLEFLIDWWTNHILVEDMKYKDFFRDKGVS</sequence>
<dbReference type="EMBL" id="JRAA01000002">
    <property type="protein sequence ID" value="KHF24802.1"/>
    <property type="molecule type" value="Genomic_DNA"/>
</dbReference>
<dbReference type="STRING" id="2340.JV46_03280"/>
<gene>
    <name evidence="4" type="ORF">JV46_03280</name>
</gene>
<name>A0A0B0H836_SOVGS</name>
<evidence type="ECO:0000313" key="5">
    <source>
        <dbReference type="Proteomes" id="UP000030856"/>
    </source>
</evidence>
<keyword evidence="3" id="KW-0408">Iron</keyword>